<reference evidence="2" key="1">
    <citation type="submission" date="2015-02" db="EMBL/GenBank/DDBJ databases">
        <title>A novel member of the family Ruminococcaceae isolated from human feces.</title>
        <authorList>
            <person name="Shkoporov A.N."/>
            <person name="Chaplin A.V."/>
            <person name="Motuzova O.V."/>
            <person name="Kafarskaia L.I."/>
            <person name="Khokhlova E.V."/>
            <person name="Efimov B.A."/>
        </authorList>
    </citation>
    <scope>NUCLEOTIDE SEQUENCE [LARGE SCALE GENOMIC DNA]</scope>
    <source>
        <strain evidence="2">585-1</strain>
    </source>
</reference>
<keyword evidence="1" id="KW-0732">Signal</keyword>
<dbReference type="Proteomes" id="UP000032483">
    <property type="component" value="Unassembled WGS sequence"/>
</dbReference>
<evidence type="ECO:0000256" key="1">
    <source>
        <dbReference type="SAM" id="SignalP"/>
    </source>
</evidence>
<dbReference type="PATRIC" id="fig|1550024.3.peg.2523"/>
<reference evidence="3 6" key="3">
    <citation type="submission" date="2019-08" db="EMBL/GenBank/DDBJ databases">
        <title>In-depth cultivation of the pig gut microbiome towards novel bacterial diversity and tailored functional studies.</title>
        <authorList>
            <person name="Wylensek D."/>
            <person name="Hitch T.C.A."/>
            <person name="Clavel T."/>
        </authorList>
    </citation>
    <scope>NUCLEOTIDE SEQUENCE [LARGE SCALE GENOMIC DNA]</scope>
    <source>
        <strain evidence="3 6">WCA3-601-WT-6J</strain>
    </source>
</reference>
<dbReference type="PANTHER" id="PTHR42779:SF1">
    <property type="entry name" value="PROTEIN YNJB"/>
    <property type="match status" value="1"/>
</dbReference>
<feature type="signal peptide" evidence="1">
    <location>
        <begin position="1"/>
        <end position="25"/>
    </location>
</feature>
<dbReference type="Proteomes" id="UP000431913">
    <property type="component" value="Unassembled WGS sequence"/>
</dbReference>
<accession>A0A0D8IY32</accession>
<dbReference type="Proteomes" id="UP000449193">
    <property type="component" value="Unassembled WGS sequence"/>
</dbReference>
<dbReference type="InterPro" id="IPR006059">
    <property type="entry name" value="SBP"/>
</dbReference>
<dbReference type="EMBL" id="VUNJ01000008">
    <property type="protein sequence ID" value="MST92118.1"/>
    <property type="molecule type" value="Genomic_DNA"/>
</dbReference>
<dbReference type="GeneID" id="42857122"/>
<dbReference type="EMBL" id="WMZR01000005">
    <property type="protein sequence ID" value="MTS50952.1"/>
    <property type="molecule type" value="Genomic_DNA"/>
</dbReference>
<sequence length="396" mass="43255">MNRFIQKALCAVAACALALSLSACGSTSPATGAASADVPTVTIWGYGGQEVREALQAVADAHNADPAYNTKARVEIQFVVSGTSEQSLPDRLAAAYQAGETDTDFDIIALDDSGISAILAQTSEDFFIPIDTSKIPNYENVVFKDNIVGDTFIPYRGTAVMLAYNSETVENPPATADELYQWIKDNPGRFAYCDPSTGGSGYTFVTTAIYNQLPDEARMSPDTKWETEHTAEWDNAFALMAELHPYLYQTAGKVQYPMKNAGSLDLLATKQIDMTPAFVNMVLSQKNMGTMPESIKLQPIEPAFSGALAGFCIPKIAKDQEAALSVIDYYLSYEAQAIGWNTMYASPVVDTAKLENLDHADWLEETNMDELRYFSIGMIQKDIVVRWAEEIAPLAQ</sequence>
<proteinExistence type="predicted"/>
<dbReference type="RefSeq" id="WP_050005550.1">
    <property type="nucleotide sequence ID" value="NZ_CAOJUJ010000006.1"/>
</dbReference>
<dbReference type="AlphaFoldDB" id="A0A0D8IY32"/>
<dbReference type="PANTHER" id="PTHR42779">
    <property type="entry name" value="PROTEIN YNJB"/>
    <property type="match status" value="1"/>
</dbReference>
<dbReference type="Gene3D" id="3.40.190.10">
    <property type="entry name" value="Periplasmic binding protein-like II"/>
    <property type="match status" value="2"/>
</dbReference>
<evidence type="ECO:0000313" key="6">
    <source>
        <dbReference type="Proteomes" id="UP000431913"/>
    </source>
</evidence>
<dbReference type="SUPFAM" id="SSF53850">
    <property type="entry name" value="Periplasmic binding protein-like II"/>
    <property type="match status" value="1"/>
</dbReference>
<evidence type="ECO:0000313" key="7">
    <source>
        <dbReference type="Proteomes" id="UP000449193"/>
    </source>
</evidence>
<dbReference type="PROSITE" id="PS51257">
    <property type="entry name" value="PROKAR_LIPOPROTEIN"/>
    <property type="match status" value="1"/>
</dbReference>
<evidence type="ECO:0000313" key="3">
    <source>
        <dbReference type="EMBL" id="MST92118.1"/>
    </source>
</evidence>
<dbReference type="EMBL" id="JXXK01000015">
    <property type="protein sequence ID" value="KJF39592.1"/>
    <property type="molecule type" value="Genomic_DNA"/>
</dbReference>
<reference evidence="4 7" key="2">
    <citation type="journal article" date="2019" name="Nat. Med.">
        <title>A library of human gut bacterial isolates paired with longitudinal multiomics data enables mechanistic microbiome research.</title>
        <authorList>
            <person name="Poyet M."/>
            <person name="Groussin M."/>
            <person name="Gibbons S.M."/>
            <person name="Avila-Pacheco J."/>
            <person name="Jiang X."/>
            <person name="Kearney S.M."/>
            <person name="Perrotta A.R."/>
            <person name="Berdy B."/>
            <person name="Zhao S."/>
            <person name="Lieberman T.D."/>
            <person name="Swanson P.K."/>
            <person name="Smith M."/>
            <person name="Roesemann S."/>
            <person name="Alexander J.E."/>
            <person name="Rich S.A."/>
            <person name="Livny J."/>
            <person name="Vlamakis H."/>
            <person name="Clish C."/>
            <person name="Bullock K."/>
            <person name="Deik A."/>
            <person name="Scott J."/>
            <person name="Pierce K.A."/>
            <person name="Xavier R.J."/>
            <person name="Alm E.J."/>
        </authorList>
    </citation>
    <scope>NUCLEOTIDE SEQUENCE [LARGE SCALE GENOMIC DNA]</scope>
    <source>
        <strain evidence="4 7">BIOML-A7</strain>
    </source>
</reference>
<evidence type="ECO:0000313" key="5">
    <source>
        <dbReference type="Proteomes" id="UP000032483"/>
    </source>
</evidence>
<dbReference type="Pfam" id="PF13416">
    <property type="entry name" value="SBP_bac_8"/>
    <property type="match status" value="1"/>
</dbReference>
<evidence type="ECO:0000313" key="4">
    <source>
        <dbReference type="EMBL" id="MTS50952.1"/>
    </source>
</evidence>
<feature type="chain" id="PRO_5038291012" evidence="1">
    <location>
        <begin position="26"/>
        <end position="396"/>
    </location>
</feature>
<comment type="caution">
    <text evidence="2">The sequence shown here is derived from an EMBL/GenBank/DDBJ whole genome shotgun (WGS) entry which is preliminary data.</text>
</comment>
<name>A0A0D8IY32_9FIRM</name>
<evidence type="ECO:0000313" key="2">
    <source>
        <dbReference type="EMBL" id="KJF39592.1"/>
    </source>
</evidence>
<keyword evidence="5" id="KW-1185">Reference proteome</keyword>
<protein>
    <submittedName>
        <fullName evidence="3">Extracellular solute-binding protein</fullName>
    </submittedName>
</protein>
<organism evidence="2 5">
    <name type="scientific">Ruthenibacterium lactatiformans</name>
    <dbReference type="NCBI Taxonomy" id="1550024"/>
    <lineage>
        <taxon>Bacteria</taxon>
        <taxon>Bacillati</taxon>
        <taxon>Bacillota</taxon>
        <taxon>Clostridia</taxon>
        <taxon>Eubacteriales</taxon>
        <taxon>Oscillospiraceae</taxon>
        <taxon>Ruthenibacterium</taxon>
    </lineage>
</organism>
<gene>
    <name evidence="3" type="ORF">FYJ76_09240</name>
    <name evidence="4" type="ORF">GMD52_05270</name>
    <name evidence="2" type="ORF">TQ39_11065</name>
</gene>